<name>Q93S78_XANCE</name>
<dbReference type="Gene3D" id="6.10.280.50">
    <property type="match status" value="1"/>
</dbReference>
<dbReference type="Pfam" id="PF04325">
    <property type="entry name" value="DUF465"/>
    <property type="match status" value="1"/>
</dbReference>
<reference evidence="2" key="1">
    <citation type="journal article" date="2001" name="Mol. Genet. Genomics">
        <title>Lipopolysaccharide biosynthesis in Xanthomonas campestris pv. campestris: a cluster of 15 genes is involved in the biosynthesis of the LPS O-antigen and the LPS core.</title>
        <authorList>
            <person name="Vorholter F.J."/>
            <person name="Niehaus K."/>
            <person name="Puhler A."/>
        </authorList>
    </citation>
    <scope>NUCLEOTIDE SEQUENCE</scope>
    <source>
        <strain evidence="2">B100</strain>
    </source>
</reference>
<sequence>MTRGTAKAAVSALNAPRDRRRVVPPGSNSAAWKSTEGRASDAEARSDATRWNGWWWFRPCVGLCNALVFHPQAAPRAFAGRGVLVLSEGGNAMFEGQPQTGIDALMKSDPEFKQLYQRHKLLNKKCMDAELGVLPIDDVTLGQMKREKLQAKEKLTRMYDQLTH</sequence>
<dbReference type="EMBL" id="AF204145">
    <property type="protein sequence ID" value="AAK53486.1"/>
    <property type="molecule type" value="Genomic_DNA"/>
</dbReference>
<gene>
    <name evidence="2" type="primary">uptF</name>
</gene>
<protein>
    <submittedName>
        <fullName evidence="2">UptF</fullName>
    </submittedName>
</protein>
<dbReference type="InterPro" id="IPR007420">
    <property type="entry name" value="DUF465"/>
</dbReference>
<organism evidence="2">
    <name type="scientific">Xanthomonas campestris pv. campestris</name>
    <dbReference type="NCBI Taxonomy" id="340"/>
    <lineage>
        <taxon>Bacteria</taxon>
        <taxon>Pseudomonadati</taxon>
        <taxon>Pseudomonadota</taxon>
        <taxon>Gammaproteobacteria</taxon>
        <taxon>Lysobacterales</taxon>
        <taxon>Lysobacteraceae</taxon>
        <taxon>Xanthomonas</taxon>
    </lineage>
</organism>
<dbReference type="AlphaFoldDB" id="Q93S78"/>
<evidence type="ECO:0000256" key="1">
    <source>
        <dbReference type="SAM" id="MobiDB-lite"/>
    </source>
</evidence>
<dbReference type="InterPro" id="IPR038444">
    <property type="entry name" value="DUF465_sf"/>
</dbReference>
<proteinExistence type="predicted"/>
<accession>Q93S78</accession>
<evidence type="ECO:0000313" key="2">
    <source>
        <dbReference type="EMBL" id="AAK53486.1"/>
    </source>
</evidence>
<feature type="region of interest" description="Disordered" evidence="1">
    <location>
        <begin position="1"/>
        <end position="43"/>
    </location>
</feature>